<dbReference type="Gene3D" id="1.10.287.70">
    <property type="match status" value="1"/>
</dbReference>
<evidence type="ECO:0000256" key="6">
    <source>
        <dbReference type="ARBA" id="ARBA00023136"/>
    </source>
</evidence>
<dbReference type="AlphaFoldDB" id="A0A915DZE7"/>
<dbReference type="GO" id="GO:0022841">
    <property type="term" value="F:potassium ion leak channel activity"/>
    <property type="evidence" value="ECO:0007669"/>
    <property type="project" value="TreeGrafter"/>
</dbReference>
<evidence type="ECO:0000256" key="8">
    <source>
        <dbReference type="SAM" id="MobiDB-lite"/>
    </source>
</evidence>
<evidence type="ECO:0000313" key="11">
    <source>
        <dbReference type="Proteomes" id="UP000887574"/>
    </source>
</evidence>
<evidence type="ECO:0000256" key="9">
    <source>
        <dbReference type="SAM" id="Phobius"/>
    </source>
</evidence>
<feature type="transmembrane region" description="Helical" evidence="9">
    <location>
        <begin position="123"/>
        <end position="147"/>
    </location>
</feature>
<feature type="domain" description="Potassium channel" evidence="10">
    <location>
        <begin position="73"/>
        <end position="146"/>
    </location>
</feature>
<accession>A0A915DZE7</accession>
<keyword evidence="3 9" id="KW-0812">Transmembrane</keyword>
<dbReference type="PANTHER" id="PTHR11003:SF156">
    <property type="entry name" value="POTASSIUM CHANNEL DOMAIN-CONTAINING PROTEIN"/>
    <property type="match status" value="1"/>
</dbReference>
<feature type="compositionally biased region" description="Low complexity" evidence="8">
    <location>
        <begin position="16"/>
        <end position="30"/>
    </location>
</feature>
<dbReference type="GO" id="GO:0030322">
    <property type="term" value="P:stabilization of membrane potential"/>
    <property type="evidence" value="ECO:0007669"/>
    <property type="project" value="TreeGrafter"/>
</dbReference>
<keyword evidence="11" id="KW-1185">Reference proteome</keyword>
<dbReference type="InterPro" id="IPR003280">
    <property type="entry name" value="2pore_dom_K_chnl"/>
</dbReference>
<feature type="compositionally biased region" description="Basic and acidic residues" evidence="8">
    <location>
        <begin position="1"/>
        <end position="15"/>
    </location>
</feature>
<dbReference type="InterPro" id="IPR013099">
    <property type="entry name" value="K_chnl_dom"/>
</dbReference>
<proteinExistence type="predicted"/>
<feature type="transmembrane region" description="Helical" evidence="9">
    <location>
        <begin position="92"/>
        <end position="111"/>
    </location>
</feature>
<dbReference type="Pfam" id="PF07885">
    <property type="entry name" value="Ion_trans_2"/>
    <property type="match status" value="1"/>
</dbReference>
<name>A0A915DZE7_9BILA</name>
<keyword evidence="2" id="KW-0813">Transport</keyword>
<evidence type="ECO:0000256" key="7">
    <source>
        <dbReference type="ARBA" id="ARBA00023303"/>
    </source>
</evidence>
<evidence type="ECO:0000256" key="3">
    <source>
        <dbReference type="ARBA" id="ARBA00022692"/>
    </source>
</evidence>
<sequence>MNAADRWKRSQRSRENTIFGFGSSTSGNSTARSQLDSIQSYKQEERDRQEESGDEVGMLAQPGFWTKTFVLSLLFFYMATMALIFSVVQDNWNFLDSFYFCLITLVTIGFGDFCPVEEDHYGGWIIFIFAGLILSTLTVDLVGSAYIERIHTLGRGFDLGSFLNMLGKGNTATLLQQLYAGSYQPADLKFIPYIDQVNNANYLRNNSSSATSSLAMITMGYKKESISLEVWQQQMQQRQLKKASFNQRSSMECTA</sequence>
<evidence type="ECO:0000256" key="4">
    <source>
        <dbReference type="ARBA" id="ARBA00022989"/>
    </source>
</evidence>
<evidence type="ECO:0000256" key="5">
    <source>
        <dbReference type="ARBA" id="ARBA00023065"/>
    </source>
</evidence>
<reference evidence="12" key="1">
    <citation type="submission" date="2022-11" db="UniProtKB">
        <authorList>
            <consortium name="WormBaseParasite"/>
        </authorList>
    </citation>
    <scope>IDENTIFICATION</scope>
</reference>
<protein>
    <submittedName>
        <fullName evidence="12">Potassium channel domain-containing protein</fullName>
    </submittedName>
</protein>
<keyword evidence="7" id="KW-0407">Ion channel</keyword>
<dbReference type="PANTHER" id="PTHR11003">
    <property type="entry name" value="POTASSIUM CHANNEL, SUBFAMILY K"/>
    <property type="match status" value="1"/>
</dbReference>
<evidence type="ECO:0000313" key="12">
    <source>
        <dbReference type="WBParaSite" id="jg2456"/>
    </source>
</evidence>
<evidence type="ECO:0000259" key="10">
    <source>
        <dbReference type="Pfam" id="PF07885"/>
    </source>
</evidence>
<evidence type="ECO:0000256" key="1">
    <source>
        <dbReference type="ARBA" id="ARBA00004141"/>
    </source>
</evidence>
<dbReference type="GO" id="GO:0005886">
    <property type="term" value="C:plasma membrane"/>
    <property type="evidence" value="ECO:0007669"/>
    <property type="project" value="TreeGrafter"/>
</dbReference>
<keyword evidence="4 9" id="KW-1133">Transmembrane helix</keyword>
<feature type="region of interest" description="Disordered" evidence="8">
    <location>
        <begin position="1"/>
        <end position="34"/>
    </location>
</feature>
<dbReference type="Proteomes" id="UP000887574">
    <property type="component" value="Unplaced"/>
</dbReference>
<dbReference type="WBParaSite" id="jg2456">
    <property type="protein sequence ID" value="jg2456"/>
    <property type="gene ID" value="jg2456"/>
</dbReference>
<evidence type="ECO:0000256" key="2">
    <source>
        <dbReference type="ARBA" id="ARBA00022448"/>
    </source>
</evidence>
<feature type="transmembrane region" description="Helical" evidence="9">
    <location>
        <begin position="64"/>
        <end position="85"/>
    </location>
</feature>
<dbReference type="GO" id="GO:0015271">
    <property type="term" value="F:outward rectifier potassium channel activity"/>
    <property type="evidence" value="ECO:0007669"/>
    <property type="project" value="TreeGrafter"/>
</dbReference>
<organism evidence="11 12">
    <name type="scientific">Ditylenchus dipsaci</name>
    <dbReference type="NCBI Taxonomy" id="166011"/>
    <lineage>
        <taxon>Eukaryota</taxon>
        <taxon>Metazoa</taxon>
        <taxon>Ecdysozoa</taxon>
        <taxon>Nematoda</taxon>
        <taxon>Chromadorea</taxon>
        <taxon>Rhabditida</taxon>
        <taxon>Tylenchina</taxon>
        <taxon>Tylenchomorpha</taxon>
        <taxon>Sphaerularioidea</taxon>
        <taxon>Anguinidae</taxon>
        <taxon>Anguininae</taxon>
        <taxon>Ditylenchus</taxon>
    </lineage>
</organism>
<comment type="subcellular location">
    <subcellularLocation>
        <location evidence="1">Membrane</location>
        <topology evidence="1">Multi-pass membrane protein</topology>
    </subcellularLocation>
</comment>
<keyword evidence="5" id="KW-0406">Ion transport</keyword>
<dbReference type="SUPFAM" id="SSF81324">
    <property type="entry name" value="Voltage-gated potassium channels"/>
    <property type="match status" value="1"/>
</dbReference>
<keyword evidence="6 9" id="KW-0472">Membrane</keyword>